<keyword evidence="1" id="KW-1133">Transmembrane helix</keyword>
<dbReference type="Proteomes" id="UP000035642">
    <property type="component" value="Unassembled WGS sequence"/>
</dbReference>
<dbReference type="WBParaSite" id="ACAC_0001252901-mRNA-1">
    <property type="protein sequence ID" value="ACAC_0001252901-mRNA-1"/>
    <property type="gene ID" value="ACAC_0001252901"/>
</dbReference>
<keyword evidence="1" id="KW-0472">Membrane</keyword>
<reference evidence="2" key="1">
    <citation type="submission" date="2012-09" db="EMBL/GenBank/DDBJ databases">
        <authorList>
            <person name="Martin A.A."/>
        </authorList>
    </citation>
    <scope>NUCLEOTIDE SEQUENCE</scope>
</reference>
<evidence type="ECO:0000313" key="2">
    <source>
        <dbReference type="Proteomes" id="UP000035642"/>
    </source>
</evidence>
<accession>A0A0K0DLN6</accession>
<evidence type="ECO:0000256" key="1">
    <source>
        <dbReference type="SAM" id="Phobius"/>
    </source>
</evidence>
<evidence type="ECO:0000313" key="3">
    <source>
        <dbReference type="WBParaSite" id="ACAC_0001252901-mRNA-1"/>
    </source>
</evidence>
<keyword evidence="2" id="KW-1185">Reference proteome</keyword>
<dbReference type="STRING" id="6313.A0A0K0DLN6"/>
<sequence>MVNEQQEYQQQQQLIASETPDEPALNATLSQNVHKPEDILDHLGARHRRLVLAIVSCSFVWCFGAVSIMASAFTSIDCGNCTDSMQTIVSEVVMMAF</sequence>
<protein>
    <submittedName>
        <fullName evidence="3">Transmembrane protein</fullName>
    </submittedName>
</protein>
<dbReference type="AlphaFoldDB" id="A0A0K0DLN6"/>
<proteinExistence type="predicted"/>
<keyword evidence="1" id="KW-0812">Transmembrane</keyword>
<organism evidence="2 3">
    <name type="scientific">Angiostrongylus cantonensis</name>
    <name type="common">Rat lungworm</name>
    <dbReference type="NCBI Taxonomy" id="6313"/>
    <lineage>
        <taxon>Eukaryota</taxon>
        <taxon>Metazoa</taxon>
        <taxon>Ecdysozoa</taxon>
        <taxon>Nematoda</taxon>
        <taxon>Chromadorea</taxon>
        <taxon>Rhabditida</taxon>
        <taxon>Rhabditina</taxon>
        <taxon>Rhabditomorpha</taxon>
        <taxon>Strongyloidea</taxon>
        <taxon>Metastrongylidae</taxon>
        <taxon>Angiostrongylus</taxon>
    </lineage>
</organism>
<reference evidence="3" key="2">
    <citation type="submission" date="2017-02" db="UniProtKB">
        <authorList>
            <consortium name="WormBaseParasite"/>
        </authorList>
    </citation>
    <scope>IDENTIFICATION</scope>
</reference>
<name>A0A0K0DLN6_ANGCA</name>
<feature type="transmembrane region" description="Helical" evidence="1">
    <location>
        <begin position="50"/>
        <end position="73"/>
    </location>
</feature>